<name>A0A7L5DW40_9SPHI</name>
<proteinExistence type="predicted"/>
<dbReference type="RefSeq" id="WP_169605467.1">
    <property type="nucleotide sequence ID" value="NZ_CP051682.1"/>
</dbReference>
<protein>
    <submittedName>
        <fullName evidence="2">DUF5103 domain-containing protein</fullName>
    </submittedName>
</protein>
<reference evidence="2 3" key="1">
    <citation type="submission" date="2020-04" db="EMBL/GenBank/DDBJ databases">
        <title>Genome sequencing of novel species.</title>
        <authorList>
            <person name="Heo J."/>
            <person name="Kim S.-J."/>
            <person name="Kim J.-S."/>
            <person name="Hong S.-B."/>
            <person name="Kwon S.-W."/>
        </authorList>
    </citation>
    <scope>NUCLEOTIDE SEQUENCE [LARGE SCALE GENOMIC DNA]</scope>
    <source>
        <strain evidence="2 3">F39-2</strain>
    </source>
</reference>
<dbReference type="InterPro" id="IPR031345">
    <property type="entry name" value="T9SS_Plug_N"/>
</dbReference>
<evidence type="ECO:0000313" key="3">
    <source>
        <dbReference type="Proteomes" id="UP000503278"/>
    </source>
</evidence>
<dbReference type="Gene3D" id="2.60.40.10">
    <property type="entry name" value="Immunoglobulins"/>
    <property type="match status" value="1"/>
</dbReference>
<evidence type="ECO:0000313" key="2">
    <source>
        <dbReference type="EMBL" id="QJD94448.1"/>
    </source>
</evidence>
<dbReference type="EMBL" id="CP051682">
    <property type="protein sequence ID" value="QJD94448.1"/>
    <property type="molecule type" value="Genomic_DNA"/>
</dbReference>
<sequence>MLLLPAAFAQSITYTDNVYRANIKSVLCYNAAKEGSFPAINLRSNDQILLSFDDLSGQSHDYYYTVEHCDNSWQPSQLSPAEYLQSFLEDRLLDYQYSSGTVQKYVHYEVKFPNQNIAPKLSGNYLLKVYEDGDQNKPVLTRRIYVVNPQAGISAEVVPSNNVSLRQTNQKINFRFDYAGINVANPYNDIKVLVMQNGHPEVSYLNTQPTFVQGSQLFYNDISINDFPGGNEFRHFDTRTLKLNSERVARIFKDTANAVLLLTDVSRNKNGYLLEYDNDGNYFIGNQDGRDARIDADYARMYFSFAAEQVPANGSLYVVGKFNNYALNASNRFTYDDTRNRYYLNTLLKQGVYDYQYVWVPNTTSHPDYVTLEGSYFETENDYQLLVYYRPVGARWEELIGFKTINTIKR</sequence>
<keyword evidence="3" id="KW-1185">Reference proteome</keyword>
<gene>
    <name evidence="2" type="ORF">HH214_00475</name>
</gene>
<feature type="domain" description="Type 9 secretion system plug protein N-terminal" evidence="1">
    <location>
        <begin position="23"/>
        <end position="147"/>
    </location>
</feature>
<dbReference type="Pfam" id="PF17116">
    <property type="entry name" value="T9SS_plug_1st"/>
    <property type="match status" value="1"/>
</dbReference>
<dbReference type="Proteomes" id="UP000503278">
    <property type="component" value="Chromosome"/>
</dbReference>
<evidence type="ECO:0000259" key="1">
    <source>
        <dbReference type="Pfam" id="PF17116"/>
    </source>
</evidence>
<dbReference type="KEGG" id="mrob:HH214_00475"/>
<dbReference type="InterPro" id="IPR013783">
    <property type="entry name" value="Ig-like_fold"/>
</dbReference>
<accession>A0A7L5DW40</accession>
<dbReference type="AlphaFoldDB" id="A0A7L5DW40"/>
<organism evidence="2 3">
    <name type="scientific">Mucilaginibacter robiniae</name>
    <dbReference type="NCBI Taxonomy" id="2728022"/>
    <lineage>
        <taxon>Bacteria</taxon>
        <taxon>Pseudomonadati</taxon>
        <taxon>Bacteroidota</taxon>
        <taxon>Sphingobacteriia</taxon>
        <taxon>Sphingobacteriales</taxon>
        <taxon>Sphingobacteriaceae</taxon>
        <taxon>Mucilaginibacter</taxon>
    </lineage>
</organism>